<gene>
    <name evidence="2" type="ORF">C2R22_12530</name>
</gene>
<accession>A0A2I8VKB5</accession>
<sequence length="281" mass="30163">MNSAESDGSPDRSRPARRRRRGRRAFLAGAGASLAALSGCTFNVNVGTSGASRSTSTPPSTRRPTATPAPTETPTATATATRTPTATPTPTATSDPEYVILTAQPEPEYVVVDMVTPTPGPLRYRLTNFYLYVVSASDGVFNSPDTEELYGSIDVHGNDGSADVEPTAGLREVWGRSSNDTVEIGEGNGLGLTSVFDPVVEFPASVDREAAYIAIEPSFFEADKGANDDDTLENWTPNTRWFLDQAPTPGEYSRDTGESWFRIDMDDGGTHVRLSFDIVQL</sequence>
<organism evidence="2 3">
    <name type="scientific">Salinigranum rubrum</name>
    <dbReference type="NCBI Taxonomy" id="755307"/>
    <lineage>
        <taxon>Archaea</taxon>
        <taxon>Methanobacteriati</taxon>
        <taxon>Methanobacteriota</taxon>
        <taxon>Stenosarchaea group</taxon>
        <taxon>Halobacteria</taxon>
        <taxon>Halobacteriales</taxon>
        <taxon>Haloferacaceae</taxon>
        <taxon>Salinigranum</taxon>
    </lineage>
</organism>
<evidence type="ECO:0000313" key="2">
    <source>
        <dbReference type="EMBL" id="AUV82367.1"/>
    </source>
</evidence>
<protein>
    <submittedName>
        <fullName evidence="2">Uncharacterized protein</fullName>
    </submittedName>
</protein>
<feature type="region of interest" description="Disordered" evidence="1">
    <location>
        <begin position="45"/>
        <end position="94"/>
    </location>
</feature>
<dbReference type="KEGG" id="srub:C2R22_12530"/>
<dbReference type="Proteomes" id="UP000236584">
    <property type="component" value="Chromosome"/>
</dbReference>
<keyword evidence="3" id="KW-1185">Reference proteome</keyword>
<dbReference type="OrthoDB" id="385777at2157"/>
<proteinExistence type="predicted"/>
<reference evidence="2 3" key="1">
    <citation type="submission" date="2018-01" db="EMBL/GenBank/DDBJ databases">
        <title>Complete genome sequence of Salinigranum rubrum GX10T, an extremely halophilic archaeon isolated from a marine solar saltern.</title>
        <authorList>
            <person name="Han S."/>
        </authorList>
    </citation>
    <scope>NUCLEOTIDE SEQUENCE [LARGE SCALE GENOMIC DNA]</scope>
    <source>
        <strain evidence="2 3">GX10</strain>
    </source>
</reference>
<dbReference type="AlphaFoldDB" id="A0A2I8VKB5"/>
<dbReference type="GeneID" id="35592931"/>
<evidence type="ECO:0000313" key="3">
    <source>
        <dbReference type="Proteomes" id="UP000236584"/>
    </source>
</evidence>
<feature type="region of interest" description="Disordered" evidence="1">
    <location>
        <begin position="1"/>
        <end position="24"/>
    </location>
</feature>
<name>A0A2I8VKB5_9EURY</name>
<dbReference type="EMBL" id="CP026309">
    <property type="protein sequence ID" value="AUV82367.1"/>
    <property type="molecule type" value="Genomic_DNA"/>
</dbReference>
<feature type="compositionally biased region" description="Basic residues" evidence="1">
    <location>
        <begin position="15"/>
        <end position="24"/>
    </location>
</feature>
<evidence type="ECO:0000256" key="1">
    <source>
        <dbReference type="SAM" id="MobiDB-lite"/>
    </source>
</evidence>
<feature type="compositionally biased region" description="Low complexity" evidence="1">
    <location>
        <begin position="48"/>
        <end position="94"/>
    </location>
</feature>
<dbReference type="RefSeq" id="WP_103426056.1">
    <property type="nucleotide sequence ID" value="NZ_CP026309.1"/>
</dbReference>